<feature type="transmembrane region" description="Helical" evidence="6">
    <location>
        <begin position="35"/>
        <end position="56"/>
    </location>
</feature>
<reference evidence="8" key="2">
    <citation type="journal article" date="2022" name="Microb. Genom.">
        <title>A chromosome-scale genome assembly of the tomato pathogen Cladosporium fulvum reveals a compartmentalized genome architecture and the presence of a dispensable chromosome.</title>
        <authorList>
            <person name="Zaccaron A.Z."/>
            <person name="Chen L.H."/>
            <person name="Samaras A."/>
            <person name="Stergiopoulos I."/>
        </authorList>
    </citation>
    <scope>NUCLEOTIDE SEQUENCE</scope>
    <source>
        <strain evidence="8">Race5_Kim</strain>
    </source>
</reference>
<keyword evidence="1 6" id="KW-0812">Transmembrane</keyword>
<feature type="short sequence motif" description="Prevents secretion from ER" evidence="6">
    <location>
        <begin position="104"/>
        <end position="107"/>
    </location>
</feature>
<dbReference type="HAMAP" id="MF_03058">
    <property type="entry name" value="VMA21"/>
    <property type="match status" value="1"/>
</dbReference>
<evidence type="ECO:0000256" key="5">
    <source>
        <dbReference type="ARBA" id="ARBA00023329"/>
    </source>
</evidence>
<accession>A0A9Q8LBZ9</accession>
<comment type="similarity">
    <text evidence="6">Belongs to the VMA21 family.</text>
</comment>
<dbReference type="GO" id="GO:0070072">
    <property type="term" value="P:vacuolar proton-transporting V-type ATPase complex assembly"/>
    <property type="evidence" value="ECO:0007669"/>
    <property type="project" value="UniProtKB-UniRule"/>
</dbReference>
<dbReference type="GO" id="GO:0033116">
    <property type="term" value="C:endoplasmic reticulum-Golgi intermediate compartment membrane"/>
    <property type="evidence" value="ECO:0007669"/>
    <property type="project" value="UniProtKB-SubCell"/>
</dbReference>
<name>A0A9Q8LBZ9_PASFU</name>
<dbReference type="PANTHER" id="PTHR31792">
    <property type="entry name" value="VACUOLAR ATPASE ASSEMBLY INTEGRAL MEMBRANE PROTEIN VMA21"/>
    <property type="match status" value="1"/>
</dbReference>
<feature type="transmembrane region" description="Helical" evidence="6">
    <location>
        <begin position="68"/>
        <end position="90"/>
    </location>
</feature>
<protein>
    <submittedName>
        <fullName evidence="8">Vacuolar ATPase assembly integral membrane protein VMA21</fullName>
    </submittedName>
</protein>
<dbReference type="KEGG" id="ffu:CLAFUR5_08353"/>
<evidence type="ECO:0000256" key="7">
    <source>
        <dbReference type="SAM" id="MobiDB-lite"/>
    </source>
</evidence>
<reference evidence="8" key="1">
    <citation type="submission" date="2021-12" db="EMBL/GenBank/DDBJ databases">
        <authorList>
            <person name="Zaccaron A."/>
            <person name="Stergiopoulos I."/>
        </authorList>
    </citation>
    <scope>NUCLEOTIDE SEQUENCE</scope>
    <source>
        <strain evidence="8">Race5_Kim</strain>
    </source>
</reference>
<dbReference type="GO" id="GO:0012507">
    <property type="term" value="C:ER to Golgi transport vesicle membrane"/>
    <property type="evidence" value="ECO:0007669"/>
    <property type="project" value="UniProtKB-SubCell"/>
</dbReference>
<dbReference type="OrthoDB" id="160405at2759"/>
<evidence type="ECO:0000256" key="3">
    <source>
        <dbReference type="ARBA" id="ARBA00022989"/>
    </source>
</evidence>
<evidence type="ECO:0000256" key="4">
    <source>
        <dbReference type="ARBA" id="ARBA00023136"/>
    </source>
</evidence>
<keyword evidence="9" id="KW-1185">Reference proteome</keyword>
<keyword evidence="2 6" id="KW-0256">Endoplasmic reticulum</keyword>
<organism evidence="8 9">
    <name type="scientific">Passalora fulva</name>
    <name type="common">Tomato leaf mold</name>
    <name type="synonym">Cladosporium fulvum</name>
    <dbReference type="NCBI Taxonomy" id="5499"/>
    <lineage>
        <taxon>Eukaryota</taxon>
        <taxon>Fungi</taxon>
        <taxon>Dikarya</taxon>
        <taxon>Ascomycota</taxon>
        <taxon>Pezizomycotina</taxon>
        <taxon>Dothideomycetes</taxon>
        <taxon>Dothideomycetidae</taxon>
        <taxon>Mycosphaerellales</taxon>
        <taxon>Mycosphaerellaceae</taxon>
        <taxon>Fulvia</taxon>
    </lineage>
</organism>
<dbReference type="InterPro" id="IPR019013">
    <property type="entry name" value="Vma21"/>
</dbReference>
<dbReference type="GO" id="GO:0005789">
    <property type="term" value="C:endoplasmic reticulum membrane"/>
    <property type="evidence" value="ECO:0007669"/>
    <property type="project" value="UniProtKB-SubCell"/>
</dbReference>
<dbReference type="AlphaFoldDB" id="A0A9Q8LBZ9"/>
<evidence type="ECO:0000256" key="6">
    <source>
        <dbReference type="HAMAP-Rule" id="MF_03058"/>
    </source>
</evidence>
<evidence type="ECO:0000313" key="9">
    <source>
        <dbReference type="Proteomes" id="UP000756132"/>
    </source>
</evidence>
<dbReference type="EMBL" id="CP090165">
    <property type="protein sequence ID" value="UJO14706.1"/>
    <property type="molecule type" value="Genomic_DNA"/>
</dbReference>
<feature type="region of interest" description="Disordered" evidence="7">
    <location>
        <begin position="1"/>
        <end position="30"/>
    </location>
</feature>
<keyword evidence="3 6" id="KW-1133">Transmembrane helix</keyword>
<keyword evidence="5 6" id="KW-0968">Cytoplasmic vesicle</keyword>
<comment type="subcellular location">
    <subcellularLocation>
        <location evidence="6">Endoplasmic reticulum membrane</location>
        <topology evidence="6">Multi-pass membrane protein</topology>
    </subcellularLocation>
    <subcellularLocation>
        <location evidence="6">Endoplasmic reticulum-Golgi intermediate compartment membrane</location>
        <topology evidence="6">Multi-pass membrane protein</topology>
    </subcellularLocation>
    <subcellularLocation>
        <location evidence="6">Cytoplasmic vesicle</location>
        <location evidence="6">COPII-coated vesicle membrane</location>
        <topology evidence="6">Multi-pass membrane protein</topology>
    </subcellularLocation>
</comment>
<dbReference type="GeneID" id="71988231"/>
<dbReference type="PANTHER" id="PTHR31792:SF3">
    <property type="entry name" value="VACUOLAR ATPASE ASSEMBLY INTEGRAL MEMBRANE PROTEIN VMA21"/>
    <property type="match status" value="1"/>
</dbReference>
<evidence type="ECO:0000256" key="2">
    <source>
        <dbReference type="ARBA" id="ARBA00022824"/>
    </source>
</evidence>
<dbReference type="Pfam" id="PF09446">
    <property type="entry name" value="VMA21"/>
    <property type="match status" value="1"/>
</dbReference>
<keyword evidence="4 6" id="KW-0472">Membrane</keyword>
<evidence type="ECO:0000256" key="1">
    <source>
        <dbReference type="ARBA" id="ARBA00022692"/>
    </source>
</evidence>
<comment type="function">
    <text evidence="6">Required for the assembly of the V0 complex of the vacuolar ATPase (V-ATPase) in the endoplasmic reticulum.</text>
</comment>
<dbReference type="RefSeq" id="XP_047759072.1">
    <property type="nucleotide sequence ID" value="XM_047907501.1"/>
</dbReference>
<feature type="compositionally biased region" description="Basic and acidic residues" evidence="7">
    <location>
        <begin position="7"/>
        <end position="23"/>
    </location>
</feature>
<dbReference type="Proteomes" id="UP000756132">
    <property type="component" value="Chromosome 3"/>
</dbReference>
<sequence length="107" mass="11905">MATRRLASQEKTHLDQDETKSDGKSNISPAVPSSVIYKLLFFTMAMITFPIGSYFLTVNTIFRGNSTYAGGLAALIANFVLIGYVVVAFWDDQAEREDESSEKKKSR</sequence>
<evidence type="ECO:0000313" key="8">
    <source>
        <dbReference type="EMBL" id="UJO14706.1"/>
    </source>
</evidence>
<proteinExistence type="inferred from homology"/>
<gene>
    <name evidence="8" type="ORF">CLAFUR5_08353</name>
</gene>
<dbReference type="OMA" id="AMKEDQT"/>